<reference evidence="3" key="1">
    <citation type="submission" date="2019-08" db="EMBL/GenBank/DDBJ databases">
        <title>The genome of the North American firefly Photinus pyralis.</title>
        <authorList>
            <consortium name="Photinus pyralis genome working group"/>
            <person name="Fallon T.R."/>
            <person name="Sander Lower S.E."/>
            <person name="Weng J.-K."/>
        </authorList>
    </citation>
    <scope>NUCLEOTIDE SEQUENCE</scope>
    <source>
        <strain evidence="3">TRF0915ILg1</strain>
        <tissue evidence="3">Whole body</tissue>
    </source>
</reference>
<dbReference type="AlphaFoldDB" id="A0A8K0DE25"/>
<organism evidence="3 4">
    <name type="scientific">Ignelater luminosus</name>
    <name type="common">Cucubano</name>
    <name type="synonym">Pyrophorus luminosus</name>
    <dbReference type="NCBI Taxonomy" id="2038154"/>
    <lineage>
        <taxon>Eukaryota</taxon>
        <taxon>Metazoa</taxon>
        <taxon>Ecdysozoa</taxon>
        <taxon>Arthropoda</taxon>
        <taxon>Hexapoda</taxon>
        <taxon>Insecta</taxon>
        <taxon>Pterygota</taxon>
        <taxon>Neoptera</taxon>
        <taxon>Endopterygota</taxon>
        <taxon>Coleoptera</taxon>
        <taxon>Polyphaga</taxon>
        <taxon>Elateriformia</taxon>
        <taxon>Elateroidea</taxon>
        <taxon>Elateridae</taxon>
        <taxon>Agrypninae</taxon>
        <taxon>Pyrophorini</taxon>
        <taxon>Ignelater</taxon>
    </lineage>
</organism>
<proteinExistence type="predicted"/>
<dbReference type="Proteomes" id="UP000801492">
    <property type="component" value="Unassembled WGS sequence"/>
</dbReference>
<evidence type="ECO:0000259" key="2">
    <source>
        <dbReference type="Pfam" id="PF21789"/>
    </source>
</evidence>
<keyword evidence="4" id="KW-1185">Reference proteome</keyword>
<evidence type="ECO:0000313" key="3">
    <source>
        <dbReference type="EMBL" id="KAF2901847.1"/>
    </source>
</evidence>
<dbReference type="InterPro" id="IPR048367">
    <property type="entry name" value="TNP-like_RNaseH_C"/>
</dbReference>
<gene>
    <name evidence="3" type="ORF">ILUMI_04340</name>
</gene>
<dbReference type="PANTHER" id="PTHR47577">
    <property type="entry name" value="THAP DOMAIN-CONTAINING PROTEIN 6"/>
    <property type="match status" value="1"/>
</dbReference>
<dbReference type="EMBL" id="VTPC01001472">
    <property type="protein sequence ID" value="KAF2901847.1"/>
    <property type="molecule type" value="Genomic_DNA"/>
</dbReference>
<feature type="domain" description="Transposable element P transposase-like RNase H C-terminal" evidence="2">
    <location>
        <begin position="137"/>
        <end position="171"/>
    </location>
</feature>
<dbReference type="Pfam" id="PF21789">
    <property type="entry name" value="TNP-like_RNaseH_C"/>
    <property type="match status" value="1"/>
</dbReference>
<name>A0A8K0DE25_IGNLU</name>
<comment type="caution">
    <text evidence="3">The sequence shown here is derived from an EMBL/GenBank/DDBJ whole genome shotgun (WGS) entry which is preliminary data.</text>
</comment>
<feature type="domain" description="Transposable element P transposase-like GTP-binding insertion" evidence="1">
    <location>
        <begin position="37"/>
        <end position="122"/>
    </location>
</feature>
<dbReference type="Pfam" id="PF21788">
    <property type="entry name" value="TNP-like_GBD"/>
    <property type="match status" value="1"/>
</dbReference>
<dbReference type="InterPro" id="IPR048366">
    <property type="entry name" value="TNP-like_GBD"/>
</dbReference>
<evidence type="ECO:0000313" key="4">
    <source>
        <dbReference type="Proteomes" id="UP000801492"/>
    </source>
</evidence>
<accession>A0A8K0DE25</accession>
<dbReference type="OrthoDB" id="6756829at2759"/>
<sequence>MYEVAIRKQIEWTEEKFTGYVDLGNNLQSDTLTAAKQNCLANYGKLADQEGDEIQWKYFELLVNLQNVEGFHAAIKLRKRHIEWEREKMKVKVATQTFSNSVGNALLFLSLDLKRKDFKNAEYVDVEAPMLKYILTYKMSEDHLEILFSVVRSRGGSNDNTTARQFKNSYKRLLLHIEIKGADSGNAIAVDNTAILHCASQTITDNEAEEDLQTSVKYLRITKEVEDHDYTGAPVWHLTTYINDVVIYIAEFVVNCFKKCISCAYCS</sequence>
<protein>
    <submittedName>
        <fullName evidence="3">Uncharacterized protein</fullName>
    </submittedName>
</protein>
<evidence type="ECO:0000259" key="1">
    <source>
        <dbReference type="Pfam" id="PF21788"/>
    </source>
</evidence>
<dbReference type="PANTHER" id="PTHR47577:SF2">
    <property type="entry name" value="THAP DOMAIN CONTAINING 9"/>
    <property type="match status" value="1"/>
</dbReference>